<evidence type="ECO:0000256" key="2">
    <source>
        <dbReference type="ARBA" id="ARBA00004982"/>
    </source>
</evidence>
<evidence type="ECO:0000313" key="10">
    <source>
        <dbReference type="EMBL" id="TVM35003.1"/>
    </source>
</evidence>
<evidence type="ECO:0000256" key="6">
    <source>
        <dbReference type="ARBA" id="ARBA00051934"/>
    </source>
</evidence>
<dbReference type="PANTHER" id="PTHR42832">
    <property type="entry name" value="AMINO ACID AMINOTRANSFERASE"/>
    <property type="match status" value="1"/>
</dbReference>
<accession>A0A6P1ZI72</accession>
<dbReference type="InterPro" id="IPR004839">
    <property type="entry name" value="Aminotransferase_I/II_large"/>
</dbReference>
<dbReference type="InterPro" id="IPR004838">
    <property type="entry name" value="NHTrfase_class1_PyrdxlP-BS"/>
</dbReference>
<dbReference type="InterPro" id="IPR015422">
    <property type="entry name" value="PyrdxlP-dep_Trfase_small"/>
</dbReference>
<evidence type="ECO:0000256" key="4">
    <source>
        <dbReference type="ARBA" id="ARBA00022679"/>
    </source>
</evidence>
<dbReference type="NCBIfam" id="NF006756">
    <property type="entry name" value="PRK09276.1"/>
    <property type="match status" value="1"/>
</dbReference>
<dbReference type="AlphaFoldDB" id="A0A6P1ZI72"/>
<feature type="domain" description="Aminotransferase class I/classII large" evidence="8">
    <location>
        <begin position="34"/>
        <end position="387"/>
    </location>
</feature>
<dbReference type="InterPro" id="IPR015421">
    <property type="entry name" value="PyrdxlP-dep_Trfase_major"/>
</dbReference>
<evidence type="ECO:0000256" key="3">
    <source>
        <dbReference type="ARBA" id="ARBA00022576"/>
    </source>
</evidence>
<dbReference type="PANTHER" id="PTHR42832:SF3">
    <property type="entry name" value="L-GLUTAMINE--4-(METHYLSULFANYL)-2-OXOBUTANOATE AMINOTRANSFERASE"/>
    <property type="match status" value="1"/>
</dbReference>
<evidence type="ECO:0000259" key="8">
    <source>
        <dbReference type="Pfam" id="PF00155"/>
    </source>
</evidence>
<dbReference type="Proteomes" id="UP000503251">
    <property type="component" value="Chromosome"/>
</dbReference>
<dbReference type="EMBL" id="CP039543">
    <property type="protein sequence ID" value="QJT08106.1"/>
    <property type="molecule type" value="Genomic_DNA"/>
</dbReference>
<dbReference type="PROSITE" id="PS00105">
    <property type="entry name" value="AA_TRANSFER_CLASS_1"/>
    <property type="match status" value="1"/>
</dbReference>
<dbReference type="UniPathway" id="UPA00034">
    <property type="reaction ID" value="UER00466"/>
</dbReference>
<evidence type="ECO:0000256" key="1">
    <source>
        <dbReference type="ARBA" id="ARBA00001933"/>
    </source>
</evidence>
<dbReference type="InterPro" id="IPR015424">
    <property type="entry name" value="PyrdxlP-dep_Trfase"/>
</dbReference>
<keyword evidence="3 7" id="KW-0032">Aminotransferase</keyword>
<dbReference type="InterPro" id="IPR050881">
    <property type="entry name" value="LL-DAP_aminotransferase"/>
</dbReference>
<reference evidence="9 12" key="2">
    <citation type="submission" date="2019-04" db="EMBL/GenBank/DDBJ databases">
        <title>Isolation and culture of sulfate reducing bacteria from the cold seep of the South China Sea.</title>
        <authorList>
            <person name="Sun C."/>
            <person name="Liu R."/>
        </authorList>
    </citation>
    <scope>NUCLEOTIDE SEQUENCE [LARGE SCALE GENOMIC DNA]</scope>
    <source>
        <strain evidence="9 12">CS1</strain>
    </source>
</reference>
<dbReference type="Proteomes" id="UP000434052">
    <property type="component" value="Unassembled WGS sequence"/>
</dbReference>
<dbReference type="EMBL" id="QMIF01000003">
    <property type="protein sequence ID" value="TVM35003.1"/>
    <property type="molecule type" value="Genomic_DNA"/>
</dbReference>
<keyword evidence="12" id="KW-1185">Reference proteome</keyword>
<gene>
    <name evidence="10" type="ORF">DQK91_06245</name>
    <name evidence="9" type="ORF">E8L03_03825</name>
</gene>
<dbReference type="GO" id="GO:0010285">
    <property type="term" value="F:L,L-diaminopimelate aminotransferase activity"/>
    <property type="evidence" value="ECO:0007669"/>
    <property type="project" value="UniProtKB-EC"/>
</dbReference>
<dbReference type="Gene3D" id="3.90.1150.10">
    <property type="entry name" value="Aspartate Aminotransferase, domain 1"/>
    <property type="match status" value="1"/>
</dbReference>
<keyword evidence="4 7" id="KW-0808">Transferase</keyword>
<name>A0A6P1ZI72_9BACT</name>
<dbReference type="GO" id="GO:0009089">
    <property type="term" value="P:lysine biosynthetic process via diaminopimelate"/>
    <property type="evidence" value="ECO:0007669"/>
    <property type="project" value="UniProtKB-UniPathway"/>
</dbReference>
<dbReference type="Pfam" id="PF00155">
    <property type="entry name" value="Aminotran_1_2"/>
    <property type="match status" value="1"/>
</dbReference>
<evidence type="ECO:0000256" key="7">
    <source>
        <dbReference type="RuleBase" id="RU000481"/>
    </source>
</evidence>
<evidence type="ECO:0000313" key="9">
    <source>
        <dbReference type="EMBL" id="QJT08106.1"/>
    </source>
</evidence>
<dbReference type="InterPro" id="IPR019942">
    <property type="entry name" value="DapL/ALD1"/>
</dbReference>
<evidence type="ECO:0000256" key="5">
    <source>
        <dbReference type="ARBA" id="ARBA00022898"/>
    </source>
</evidence>
<dbReference type="RefSeq" id="WP_144234555.1">
    <property type="nucleotide sequence ID" value="NZ_CP039543.1"/>
</dbReference>
<comment type="cofactor">
    <cofactor evidence="1 7">
        <name>pyridoxal 5'-phosphate</name>
        <dbReference type="ChEBI" id="CHEBI:597326"/>
    </cofactor>
</comment>
<proteinExistence type="inferred from homology"/>
<organism evidence="10 11">
    <name type="scientific">Oceanidesulfovibrio marinus</name>
    <dbReference type="NCBI Taxonomy" id="370038"/>
    <lineage>
        <taxon>Bacteria</taxon>
        <taxon>Pseudomonadati</taxon>
        <taxon>Thermodesulfobacteriota</taxon>
        <taxon>Desulfovibrionia</taxon>
        <taxon>Desulfovibrionales</taxon>
        <taxon>Desulfovibrionaceae</taxon>
        <taxon>Oceanidesulfovibrio</taxon>
    </lineage>
</organism>
<dbReference type="EC" id="2.6.1.-" evidence="7"/>
<keyword evidence="5" id="KW-0663">Pyridoxal phosphate</keyword>
<sequence>MSNFKFAKRIETLPPYLFAEIDRIKAEVAARGVDIISLGIGDNDLPTPDFIIDAMCEAARNPRFHRYPSYVGLLAFREAVAEWYKTRFGVEDLDPKTEIITLIGSKEGIAHFPLAFINPGDLTLVCTPNYPVPPVAAGFLGGEVEFLPLYEENNFLPDLDKVSEETWRRAKMIYVNYPNNPTSAVAPREFFEKLVGLCRKYEVILMQDAAYTEVYYDEADKPMSVLEIPGAKDVAIEFHSLSKTFNMTGWRLGMAVGNATLVKGLGKVKENVDSGAFEAVQQAGIVALQQGAPYTEKFRAVYRERRDAVLAALKEAGIEYVEPKATFYIWAKVPKGYGSSAEFVSRVIQEKGVVLTPGNGFGEPGEGWFRISLTIDTPRLMEAVERIKTL</sequence>
<dbReference type="HAMAP" id="MF_01642">
    <property type="entry name" value="DapL_aminotrans_1"/>
    <property type="match status" value="1"/>
</dbReference>
<dbReference type="Gene3D" id="3.40.640.10">
    <property type="entry name" value="Type I PLP-dependent aspartate aminotransferase-like (Major domain)"/>
    <property type="match status" value="1"/>
</dbReference>
<comment type="pathway">
    <text evidence="2">Amino-acid biosynthesis; L-lysine biosynthesis via DAP pathway; LL-2,6-diaminopimelate from (S)-tetrahydrodipicolinate (aminotransferase route): step 1/1.</text>
</comment>
<protein>
    <recommendedName>
        <fullName evidence="7">Aminotransferase</fullName>
        <ecNumber evidence="7">2.6.1.-</ecNumber>
    </recommendedName>
</protein>
<dbReference type="CDD" id="cd00609">
    <property type="entry name" value="AAT_like"/>
    <property type="match status" value="1"/>
</dbReference>
<dbReference type="OrthoDB" id="9804474at2"/>
<dbReference type="GO" id="GO:0030170">
    <property type="term" value="F:pyridoxal phosphate binding"/>
    <property type="evidence" value="ECO:0007669"/>
    <property type="project" value="InterPro"/>
</dbReference>
<comment type="similarity">
    <text evidence="7">Belongs to the class-I pyridoxal-phosphate-dependent aminotransferase family.</text>
</comment>
<evidence type="ECO:0000313" key="12">
    <source>
        <dbReference type="Proteomes" id="UP000503251"/>
    </source>
</evidence>
<evidence type="ECO:0000313" key="11">
    <source>
        <dbReference type="Proteomes" id="UP000434052"/>
    </source>
</evidence>
<dbReference type="SUPFAM" id="SSF53383">
    <property type="entry name" value="PLP-dependent transferases"/>
    <property type="match status" value="1"/>
</dbReference>
<comment type="catalytic activity">
    <reaction evidence="6">
        <text>(2S,6S)-2,6-diaminopimelate + 2-oxoglutarate = (S)-2,3,4,5-tetrahydrodipicolinate + L-glutamate + H2O + H(+)</text>
        <dbReference type="Rhea" id="RHEA:23988"/>
        <dbReference type="ChEBI" id="CHEBI:15377"/>
        <dbReference type="ChEBI" id="CHEBI:15378"/>
        <dbReference type="ChEBI" id="CHEBI:16810"/>
        <dbReference type="ChEBI" id="CHEBI:16845"/>
        <dbReference type="ChEBI" id="CHEBI:29985"/>
        <dbReference type="ChEBI" id="CHEBI:57609"/>
        <dbReference type="EC" id="2.6.1.83"/>
    </reaction>
</comment>
<reference evidence="10 11" key="1">
    <citation type="submission" date="2018-06" db="EMBL/GenBank/DDBJ databases">
        <title>Complete genome of Desulfovibrio marinus P48SEP.</title>
        <authorList>
            <person name="Crispim J.S."/>
            <person name="Vidigal P.M.P."/>
            <person name="Silva L.C.F."/>
            <person name="Araujo L.C."/>
            <person name="Laguardia C.N."/>
            <person name="Dias R.S."/>
            <person name="Sousa M.P."/>
            <person name="Paula S.O."/>
            <person name="Silva C."/>
        </authorList>
    </citation>
    <scope>NUCLEOTIDE SEQUENCE [LARGE SCALE GENOMIC DNA]</scope>
    <source>
        <strain evidence="10 11">P48SEP</strain>
    </source>
</reference>